<protein>
    <recommendedName>
        <fullName evidence="8">Thioredoxin domain-containing protein</fullName>
    </recommendedName>
</protein>
<dbReference type="PATRIC" id="fig|1123269.5.peg.4998"/>
<keyword evidence="7" id="KW-1185">Reference proteome</keyword>
<dbReference type="PROSITE" id="PS51257">
    <property type="entry name" value="PROKAR_LIPOPROTEIN"/>
    <property type="match status" value="1"/>
</dbReference>
<feature type="binding site" evidence="3">
    <location>
        <position position="73"/>
    </location>
    <ligand>
        <name>Cu cation</name>
        <dbReference type="ChEBI" id="CHEBI:23378"/>
    </ligand>
</feature>
<dbReference type="Pfam" id="PF02630">
    <property type="entry name" value="SCO1-SenC"/>
    <property type="match status" value="1"/>
</dbReference>
<dbReference type="STRING" id="1123269.NX02_25485"/>
<feature type="binding site" evidence="3">
    <location>
        <position position="77"/>
    </location>
    <ligand>
        <name>Cu cation</name>
        <dbReference type="ChEBI" id="CHEBI:23378"/>
    </ligand>
</feature>
<dbReference type="Proteomes" id="UP000018851">
    <property type="component" value="Chromosome"/>
</dbReference>
<dbReference type="PANTHER" id="PTHR12151:SF25">
    <property type="entry name" value="LINALOOL DEHYDRATASE_ISOMERASE DOMAIN-CONTAINING PROTEIN"/>
    <property type="match status" value="1"/>
</dbReference>
<organism evidence="6 7">
    <name type="scientific">Sphingomonas sanxanigenens DSM 19645 = NX02</name>
    <dbReference type="NCBI Taxonomy" id="1123269"/>
    <lineage>
        <taxon>Bacteria</taxon>
        <taxon>Pseudomonadati</taxon>
        <taxon>Pseudomonadota</taxon>
        <taxon>Alphaproteobacteria</taxon>
        <taxon>Sphingomonadales</taxon>
        <taxon>Sphingomonadaceae</taxon>
        <taxon>Sphingomonas</taxon>
    </lineage>
</organism>
<evidence type="ECO:0000256" key="1">
    <source>
        <dbReference type="ARBA" id="ARBA00010996"/>
    </source>
</evidence>
<name>W0AK75_9SPHN</name>
<feature type="signal peptide" evidence="5">
    <location>
        <begin position="1"/>
        <end position="25"/>
    </location>
</feature>
<evidence type="ECO:0000256" key="2">
    <source>
        <dbReference type="ARBA" id="ARBA00023008"/>
    </source>
</evidence>
<dbReference type="EMBL" id="CP006644">
    <property type="protein sequence ID" value="AHE56703.1"/>
    <property type="molecule type" value="Genomic_DNA"/>
</dbReference>
<gene>
    <name evidence="6" type="ORF">NX02_25485</name>
</gene>
<dbReference type="FunFam" id="3.40.30.10:FF:000013">
    <property type="entry name" value="Blast:Protein SCO1 homolog, mitochondrial"/>
    <property type="match status" value="1"/>
</dbReference>
<evidence type="ECO:0000256" key="4">
    <source>
        <dbReference type="PIRSR" id="PIRSR603782-2"/>
    </source>
</evidence>
<dbReference type="Gene3D" id="3.40.30.10">
    <property type="entry name" value="Glutaredoxin"/>
    <property type="match status" value="1"/>
</dbReference>
<comment type="similarity">
    <text evidence="1">Belongs to the SCO1/2 family.</text>
</comment>
<keyword evidence="5" id="KW-0732">Signal</keyword>
<dbReference type="RefSeq" id="WP_245648694.1">
    <property type="nucleotide sequence ID" value="NZ_CP006644.1"/>
</dbReference>
<dbReference type="InterPro" id="IPR036249">
    <property type="entry name" value="Thioredoxin-like_sf"/>
</dbReference>
<accession>W0AK75</accession>
<reference evidence="6 7" key="1">
    <citation type="submission" date="2013-07" db="EMBL/GenBank/DDBJ databases">
        <title>Completed genome of Sphingomonas sanxanigenens NX02.</title>
        <authorList>
            <person name="Ma T."/>
            <person name="Huang H."/>
            <person name="Wu M."/>
            <person name="Li X."/>
            <person name="Li G."/>
        </authorList>
    </citation>
    <scope>NUCLEOTIDE SEQUENCE [LARGE SCALE GENOMIC DNA]</scope>
    <source>
        <strain evidence="6 7">NX02</strain>
    </source>
</reference>
<evidence type="ECO:0000256" key="3">
    <source>
        <dbReference type="PIRSR" id="PIRSR603782-1"/>
    </source>
</evidence>
<dbReference type="GO" id="GO:0046872">
    <property type="term" value="F:metal ion binding"/>
    <property type="evidence" value="ECO:0007669"/>
    <property type="project" value="UniProtKB-KW"/>
</dbReference>
<proteinExistence type="inferred from homology"/>
<dbReference type="KEGG" id="ssan:NX02_25485"/>
<dbReference type="AlphaFoldDB" id="W0AK75"/>
<sequence length="202" mass="21279">MNIALRNLRGPAAALALLLAPLVLSGCGPSSEAPLAGARIGGPFALTDQNGKRMTDQALAGKYRIMYFGYSYCPDVCPTDLALITAGLKAFEAKAPALAAKVQPVFVTIDPARDTPARLKTYLADFHPRLIGLTGSAAEIAAIARAYGVPYSRGEGAGDAYMMNHGNQVYLMAPDGAPIALMPTEPGRTPQDFAGELTRWVK</sequence>
<evidence type="ECO:0000313" key="6">
    <source>
        <dbReference type="EMBL" id="AHE56703.1"/>
    </source>
</evidence>
<feature type="binding site" evidence="3">
    <location>
        <position position="165"/>
    </location>
    <ligand>
        <name>Cu cation</name>
        <dbReference type="ChEBI" id="CHEBI:23378"/>
    </ligand>
</feature>
<feature type="disulfide bond" description="Redox-active" evidence="4">
    <location>
        <begin position="73"/>
        <end position="77"/>
    </location>
</feature>
<dbReference type="PANTHER" id="PTHR12151">
    <property type="entry name" value="ELECTRON TRANSPORT PROTIN SCO1/SENC FAMILY MEMBER"/>
    <property type="match status" value="1"/>
</dbReference>
<feature type="chain" id="PRO_5004786376" description="Thioredoxin domain-containing protein" evidence="5">
    <location>
        <begin position="26"/>
        <end position="202"/>
    </location>
</feature>
<evidence type="ECO:0008006" key="8">
    <source>
        <dbReference type="Google" id="ProtNLM"/>
    </source>
</evidence>
<keyword evidence="4" id="KW-1015">Disulfide bond</keyword>
<keyword evidence="2 3" id="KW-0186">Copper</keyword>
<dbReference type="InterPro" id="IPR003782">
    <property type="entry name" value="SCO1/SenC"/>
</dbReference>
<dbReference type="HOGENOM" id="CLU_050131_3_1_5"/>
<dbReference type="CDD" id="cd02968">
    <property type="entry name" value="SCO"/>
    <property type="match status" value="1"/>
</dbReference>
<dbReference type="SUPFAM" id="SSF52833">
    <property type="entry name" value="Thioredoxin-like"/>
    <property type="match status" value="1"/>
</dbReference>
<dbReference type="eggNOG" id="COG1999">
    <property type="taxonomic scope" value="Bacteria"/>
</dbReference>
<keyword evidence="3" id="KW-0479">Metal-binding</keyword>
<evidence type="ECO:0000313" key="7">
    <source>
        <dbReference type="Proteomes" id="UP000018851"/>
    </source>
</evidence>
<evidence type="ECO:0000256" key="5">
    <source>
        <dbReference type="SAM" id="SignalP"/>
    </source>
</evidence>